<accession>A0A8R7V9K5</accession>
<dbReference type="Proteomes" id="UP000015106">
    <property type="component" value="Chromosome 7"/>
</dbReference>
<evidence type="ECO:0000313" key="3">
    <source>
        <dbReference type="Proteomes" id="UP000015106"/>
    </source>
</evidence>
<dbReference type="EnsemblPlants" id="TuG1812G0700004515.01.T01">
    <property type="protein sequence ID" value="TuG1812G0700004515.01.T01.cds308071"/>
    <property type="gene ID" value="TuG1812G0700004515.01"/>
</dbReference>
<feature type="region of interest" description="Disordered" evidence="1">
    <location>
        <begin position="147"/>
        <end position="191"/>
    </location>
</feature>
<proteinExistence type="predicted"/>
<keyword evidence="3" id="KW-1185">Reference proteome</keyword>
<dbReference type="Gramene" id="TuG1812G0700004515.01.T01">
    <property type="protein sequence ID" value="TuG1812G0700004515.01.T01.cds308071"/>
    <property type="gene ID" value="TuG1812G0700004515.01"/>
</dbReference>
<reference evidence="3" key="1">
    <citation type="journal article" date="2013" name="Nature">
        <title>Draft genome of the wheat A-genome progenitor Triticum urartu.</title>
        <authorList>
            <person name="Ling H.Q."/>
            <person name="Zhao S."/>
            <person name="Liu D."/>
            <person name="Wang J."/>
            <person name="Sun H."/>
            <person name="Zhang C."/>
            <person name="Fan H."/>
            <person name="Li D."/>
            <person name="Dong L."/>
            <person name="Tao Y."/>
            <person name="Gao C."/>
            <person name="Wu H."/>
            <person name="Li Y."/>
            <person name="Cui Y."/>
            <person name="Guo X."/>
            <person name="Zheng S."/>
            <person name="Wang B."/>
            <person name="Yu K."/>
            <person name="Liang Q."/>
            <person name="Yang W."/>
            <person name="Lou X."/>
            <person name="Chen J."/>
            <person name="Feng M."/>
            <person name="Jian J."/>
            <person name="Zhang X."/>
            <person name="Luo G."/>
            <person name="Jiang Y."/>
            <person name="Liu J."/>
            <person name="Wang Z."/>
            <person name="Sha Y."/>
            <person name="Zhang B."/>
            <person name="Wu H."/>
            <person name="Tang D."/>
            <person name="Shen Q."/>
            <person name="Xue P."/>
            <person name="Zou S."/>
            <person name="Wang X."/>
            <person name="Liu X."/>
            <person name="Wang F."/>
            <person name="Yang Y."/>
            <person name="An X."/>
            <person name="Dong Z."/>
            <person name="Zhang K."/>
            <person name="Zhang X."/>
            <person name="Luo M.C."/>
            <person name="Dvorak J."/>
            <person name="Tong Y."/>
            <person name="Wang J."/>
            <person name="Yang H."/>
            <person name="Li Z."/>
            <person name="Wang D."/>
            <person name="Zhang A."/>
            <person name="Wang J."/>
        </authorList>
    </citation>
    <scope>NUCLEOTIDE SEQUENCE</scope>
    <source>
        <strain evidence="3">cv. G1812</strain>
    </source>
</reference>
<organism evidence="2 3">
    <name type="scientific">Triticum urartu</name>
    <name type="common">Red wild einkorn</name>
    <name type="synonym">Crithodium urartu</name>
    <dbReference type="NCBI Taxonomy" id="4572"/>
    <lineage>
        <taxon>Eukaryota</taxon>
        <taxon>Viridiplantae</taxon>
        <taxon>Streptophyta</taxon>
        <taxon>Embryophyta</taxon>
        <taxon>Tracheophyta</taxon>
        <taxon>Spermatophyta</taxon>
        <taxon>Magnoliopsida</taxon>
        <taxon>Liliopsida</taxon>
        <taxon>Poales</taxon>
        <taxon>Poaceae</taxon>
        <taxon>BOP clade</taxon>
        <taxon>Pooideae</taxon>
        <taxon>Triticodae</taxon>
        <taxon>Triticeae</taxon>
        <taxon>Triticinae</taxon>
        <taxon>Triticum</taxon>
    </lineage>
</organism>
<evidence type="ECO:0000256" key="1">
    <source>
        <dbReference type="SAM" id="MobiDB-lite"/>
    </source>
</evidence>
<sequence length="283" mass="29454">MHCNLNIFIYIVCVSKPGKFSEKMKQKLWNTRKAEQTSLHLSSSSSSSMSLSRSSMASVCVMRAEACLTHRAILAVSLLTLTCSSSAFLSLRCCSLSSVTILLFSSPHSPASMPRTSSPGAPPTRSFLLLAAGALCGAFLGEKGKQHAWRGGGGDREPSSSLPLFRSLSVGRPRPAPKSRSMSSSSSPSSRTAGTLFLGGSDCGCGGGLCSFCWLAGATGAGERGFRVRLRERVGGRIVAALRRRGGAPAQGLGGRRGGGGEGLELAEAGLEAGRERRVVEAG</sequence>
<reference evidence="2" key="2">
    <citation type="submission" date="2018-03" db="EMBL/GenBank/DDBJ databases">
        <title>The Triticum urartu genome reveals the dynamic nature of wheat genome evolution.</title>
        <authorList>
            <person name="Ling H."/>
            <person name="Ma B."/>
            <person name="Shi X."/>
            <person name="Liu H."/>
            <person name="Dong L."/>
            <person name="Sun H."/>
            <person name="Cao Y."/>
            <person name="Gao Q."/>
            <person name="Zheng S."/>
            <person name="Li Y."/>
            <person name="Yu Y."/>
            <person name="Du H."/>
            <person name="Qi M."/>
            <person name="Li Y."/>
            <person name="Yu H."/>
            <person name="Cui Y."/>
            <person name="Wang N."/>
            <person name="Chen C."/>
            <person name="Wu H."/>
            <person name="Zhao Y."/>
            <person name="Zhang J."/>
            <person name="Li Y."/>
            <person name="Zhou W."/>
            <person name="Zhang B."/>
            <person name="Hu W."/>
            <person name="Eijk M."/>
            <person name="Tang J."/>
            <person name="Witsenboer H."/>
            <person name="Zhao S."/>
            <person name="Li Z."/>
            <person name="Zhang A."/>
            <person name="Wang D."/>
            <person name="Liang C."/>
        </authorList>
    </citation>
    <scope>NUCLEOTIDE SEQUENCE [LARGE SCALE GENOMIC DNA]</scope>
    <source>
        <strain evidence="2">cv. G1812</strain>
    </source>
</reference>
<evidence type="ECO:0000313" key="2">
    <source>
        <dbReference type="EnsemblPlants" id="TuG1812G0700004515.01.T01.cds308071"/>
    </source>
</evidence>
<protein>
    <submittedName>
        <fullName evidence="2">Uncharacterized protein</fullName>
    </submittedName>
</protein>
<reference evidence="2" key="3">
    <citation type="submission" date="2022-06" db="UniProtKB">
        <authorList>
            <consortium name="EnsemblPlants"/>
        </authorList>
    </citation>
    <scope>IDENTIFICATION</scope>
</reference>
<feature type="compositionally biased region" description="Low complexity" evidence="1">
    <location>
        <begin position="159"/>
        <end position="191"/>
    </location>
</feature>
<dbReference type="AlphaFoldDB" id="A0A8R7V9K5"/>
<name>A0A8R7V9K5_TRIUA</name>